<dbReference type="AlphaFoldDB" id="A0AAD1U7E2"/>
<keyword evidence="3" id="KW-1185">Reference proteome</keyword>
<feature type="compositionally biased region" description="Polar residues" evidence="1">
    <location>
        <begin position="264"/>
        <end position="284"/>
    </location>
</feature>
<protein>
    <submittedName>
        <fullName evidence="2">Uncharacterized protein</fullName>
    </submittedName>
</protein>
<feature type="region of interest" description="Disordered" evidence="1">
    <location>
        <begin position="374"/>
        <end position="394"/>
    </location>
</feature>
<evidence type="ECO:0000256" key="1">
    <source>
        <dbReference type="SAM" id="MobiDB-lite"/>
    </source>
</evidence>
<reference evidence="2" key="1">
    <citation type="submission" date="2023-07" db="EMBL/GenBank/DDBJ databases">
        <authorList>
            <consortium name="AG Swart"/>
            <person name="Singh M."/>
            <person name="Singh A."/>
            <person name="Seah K."/>
            <person name="Emmerich C."/>
        </authorList>
    </citation>
    <scope>NUCLEOTIDE SEQUENCE</scope>
    <source>
        <strain evidence="2">DP1</strain>
    </source>
</reference>
<proteinExistence type="predicted"/>
<evidence type="ECO:0000313" key="2">
    <source>
        <dbReference type="EMBL" id="CAI2361526.1"/>
    </source>
</evidence>
<organism evidence="2 3">
    <name type="scientific">Euplotes crassus</name>
    <dbReference type="NCBI Taxonomy" id="5936"/>
    <lineage>
        <taxon>Eukaryota</taxon>
        <taxon>Sar</taxon>
        <taxon>Alveolata</taxon>
        <taxon>Ciliophora</taxon>
        <taxon>Intramacronucleata</taxon>
        <taxon>Spirotrichea</taxon>
        <taxon>Hypotrichia</taxon>
        <taxon>Euplotida</taxon>
        <taxon>Euplotidae</taxon>
        <taxon>Moneuplotes</taxon>
    </lineage>
</organism>
<name>A0AAD1U7E2_EUPCR</name>
<sequence length="448" mass="52003">MSDHYNSDKPSKFSLENQNLRKIYSKTEIDGQVPKNMQELNTKLKNFRLFLDGQDYIISPKARTKNRHITFSHELNNLIKLKNPKMHKDFESNCNSVHATNVFLNVTQIAKNDGVKLEEFIPKNKLSSRLNDYLSQERDKIIPNQQIMNKLGLKMDSKILKSSKLYKNRGNNYKPIGKKEMKFKSVQQRKQCLERILNTQLKNNPNIRLGTNPRQKSISTENRDNRNMTLYNFCKSSDKNFTESFHTESNLHPKNSGKIIHGSNVKSKNTANPTTSLQSPSMNYKNGKPRNVKMEEKLMTPILTFAPLDRNCSFSINHHLKRSQCQASDRDLVKPQSLGQYLNNMDGKFPKVRWKNSQKLNNDLQMHLTSQGVIEKPRKSHKKNASKPHKKPPRMFKIKVTTSNKNKLFIKDNSKDVHSRDRCWSPDMKCWSQGSDTNSSCTFETKKL</sequence>
<feature type="region of interest" description="Disordered" evidence="1">
    <location>
        <begin position="246"/>
        <end position="286"/>
    </location>
</feature>
<evidence type="ECO:0000313" key="3">
    <source>
        <dbReference type="Proteomes" id="UP001295684"/>
    </source>
</evidence>
<feature type="compositionally biased region" description="Basic residues" evidence="1">
    <location>
        <begin position="378"/>
        <end position="394"/>
    </location>
</feature>
<comment type="caution">
    <text evidence="2">The sequence shown here is derived from an EMBL/GenBank/DDBJ whole genome shotgun (WGS) entry which is preliminary data.</text>
</comment>
<dbReference type="EMBL" id="CAMPGE010002714">
    <property type="protein sequence ID" value="CAI2361526.1"/>
    <property type="molecule type" value="Genomic_DNA"/>
</dbReference>
<accession>A0AAD1U7E2</accession>
<gene>
    <name evidence="2" type="ORF">ECRASSUSDP1_LOCUS2837</name>
</gene>
<dbReference type="Proteomes" id="UP001295684">
    <property type="component" value="Unassembled WGS sequence"/>
</dbReference>